<feature type="non-terminal residue" evidence="1">
    <location>
        <position position="1"/>
    </location>
</feature>
<dbReference type="Proteomes" id="UP000708208">
    <property type="component" value="Unassembled WGS sequence"/>
</dbReference>
<evidence type="ECO:0000313" key="1">
    <source>
        <dbReference type="EMBL" id="CAG7833137.1"/>
    </source>
</evidence>
<proteinExistence type="predicted"/>
<comment type="caution">
    <text evidence="1">The sequence shown here is derived from an EMBL/GenBank/DDBJ whole genome shotgun (WGS) entry which is preliminary data.</text>
</comment>
<accession>A0A8J2LMW1</accession>
<evidence type="ECO:0000313" key="2">
    <source>
        <dbReference type="Proteomes" id="UP000708208"/>
    </source>
</evidence>
<sequence length="113" mass="13063">YRLAQHNKITTAFRNKVVKLTEPQANWPFHPVKVWSRSGTFEAANRVLEFLLENSDLDSDWTDTEVTLAKRTRKPKDFQEPGADGFKYVGIFEKPYSFGIRKNSSVIERTGQL</sequence>
<organism evidence="1 2">
    <name type="scientific">Allacma fusca</name>
    <dbReference type="NCBI Taxonomy" id="39272"/>
    <lineage>
        <taxon>Eukaryota</taxon>
        <taxon>Metazoa</taxon>
        <taxon>Ecdysozoa</taxon>
        <taxon>Arthropoda</taxon>
        <taxon>Hexapoda</taxon>
        <taxon>Collembola</taxon>
        <taxon>Symphypleona</taxon>
        <taxon>Sminthuridae</taxon>
        <taxon>Allacma</taxon>
    </lineage>
</organism>
<dbReference type="EMBL" id="CAJVCH010568710">
    <property type="protein sequence ID" value="CAG7833137.1"/>
    <property type="molecule type" value="Genomic_DNA"/>
</dbReference>
<reference evidence="1" key="1">
    <citation type="submission" date="2021-06" db="EMBL/GenBank/DDBJ databases">
        <authorList>
            <person name="Hodson N. C."/>
            <person name="Mongue J. A."/>
            <person name="Jaron S. K."/>
        </authorList>
    </citation>
    <scope>NUCLEOTIDE SEQUENCE</scope>
</reference>
<gene>
    <name evidence="1" type="ORF">AFUS01_LOCUS42782</name>
</gene>
<protein>
    <submittedName>
        <fullName evidence="1">Uncharacterized protein</fullName>
    </submittedName>
</protein>
<dbReference type="AlphaFoldDB" id="A0A8J2LMW1"/>
<name>A0A8J2LMW1_9HEXA</name>
<keyword evidence="2" id="KW-1185">Reference proteome</keyword>